<dbReference type="Gene3D" id="3.90.550.10">
    <property type="entry name" value="Spore Coat Polysaccharide Biosynthesis Protein SpsA, Chain A"/>
    <property type="match status" value="1"/>
</dbReference>
<dbReference type="Proteomes" id="UP000515561">
    <property type="component" value="Chromosome"/>
</dbReference>
<accession>A0A6S6R3Q1</accession>
<dbReference type="EMBL" id="AP023367">
    <property type="protein sequence ID" value="BCJ96736.1"/>
    <property type="molecule type" value="Genomic_DNA"/>
</dbReference>
<gene>
    <name evidence="2" type="ORF">acsn021_43050</name>
</gene>
<dbReference type="RefSeq" id="WP_184092123.1">
    <property type="nucleotide sequence ID" value="NZ_AP023367.1"/>
</dbReference>
<dbReference type="InterPro" id="IPR029044">
    <property type="entry name" value="Nucleotide-diphossugar_trans"/>
</dbReference>
<protein>
    <recommendedName>
        <fullName evidence="1">Glycosyltransferase 2-like domain-containing protein</fullName>
    </recommendedName>
</protein>
<name>A0A6S6R3Q1_9FIRM</name>
<evidence type="ECO:0000259" key="1">
    <source>
        <dbReference type="Pfam" id="PF00535"/>
    </source>
</evidence>
<dbReference type="Pfam" id="PF00535">
    <property type="entry name" value="Glycos_transf_2"/>
    <property type="match status" value="1"/>
</dbReference>
<keyword evidence="3" id="KW-1185">Reference proteome</keyword>
<dbReference type="SUPFAM" id="SSF53448">
    <property type="entry name" value="Nucleotide-diphospho-sugar transferases"/>
    <property type="match status" value="1"/>
</dbReference>
<dbReference type="PANTHER" id="PTHR22916">
    <property type="entry name" value="GLYCOSYLTRANSFERASE"/>
    <property type="match status" value="1"/>
</dbReference>
<dbReference type="AlphaFoldDB" id="A0A6S6R3Q1"/>
<dbReference type="InterPro" id="IPR001173">
    <property type="entry name" value="Glyco_trans_2-like"/>
</dbReference>
<evidence type="ECO:0000313" key="2">
    <source>
        <dbReference type="EMBL" id="BCJ96736.1"/>
    </source>
</evidence>
<dbReference type="PANTHER" id="PTHR22916:SF3">
    <property type="entry name" value="UDP-GLCNAC:BETAGAL BETA-1,3-N-ACETYLGLUCOSAMINYLTRANSFERASE-LIKE PROTEIN 1"/>
    <property type="match status" value="1"/>
</dbReference>
<organism evidence="2 3">
    <name type="scientific">Anaerocolumna cellulosilytica</name>
    <dbReference type="NCBI Taxonomy" id="433286"/>
    <lineage>
        <taxon>Bacteria</taxon>
        <taxon>Bacillati</taxon>
        <taxon>Bacillota</taxon>
        <taxon>Clostridia</taxon>
        <taxon>Lachnospirales</taxon>
        <taxon>Lachnospiraceae</taxon>
        <taxon>Anaerocolumna</taxon>
    </lineage>
</organism>
<evidence type="ECO:0000313" key="3">
    <source>
        <dbReference type="Proteomes" id="UP000515561"/>
    </source>
</evidence>
<dbReference type="GO" id="GO:0016758">
    <property type="term" value="F:hexosyltransferase activity"/>
    <property type="evidence" value="ECO:0007669"/>
    <property type="project" value="UniProtKB-ARBA"/>
</dbReference>
<proteinExistence type="predicted"/>
<dbReference type="KEGG" id="acel:acsn021_43050"/>
<reference evidence="2 3" key="1">
    <citation type="journal article" date="2016" name="Int. J. Syst. Evol. Microbiol.">
        <title>Descriptions of Anaerotaenia torta gen. nov., sp. nov. and Anaerocolumna cellulosilytica gen. nov., sp. nov. isolated from a methanogenic reactor of cattle waste.</title>
        <authorList>
            <person name="Uek A."/>
            <person name="Ohtaki Y."/>
            <person name="Kaku N."/>
            <person name="Ueki K."/>
        </authorList>
    </citation>
    <scope>NUCLEOTIDE SEQUENCE [LARGE SCALE GENOMIC DNA]</scope>
    <source>
        <strain evidence="2 3">SN021</strain>
    </source>
</reference>
<sequence>MVEISFVVIGFNVEQYIEKCLYSLLNQSYSDYEVIFIDDGSTDKTKVIVANLVQRYDKLSYYGQSNQGANSARIHGVQKAQGKYIVFVDGDDWVHNRLVENVSNYTRDFKQDIVIYNFSVFNSKGEFRVNQKHRTGEYNRESYIKAILSESLTPYFWNRCYKKDFLIRAAYETIPRITMGDDLAANIRFAEYNPVILSIPEVLYYYFNNESGVSRKPTKKHLEILQAMEDVRQTLNRIDYKEYKTYFEYRYYKMFLYYVVRNKYEKTDIQDTIYRTWKHENINLKKNKLVSEDIKERKFLEKFLLYAYHYKYDFGYFLASLYIKYMGRRTT</sequence>
<dbReference type="CDD" id="cd00761">
    <property type="entry name" value="Glyco_tranf_GTA_type"/>
    <property type="match status" value="1"/>
</dbReference>
<feature type="domain" description="Glycosyltransferase 2-like" evidence="1">
    <location>
        <begin position="5"/>
        <end position="143"/>
    </location>
</feature>